<gene>
    <name evidence="1" type="ORF">MMAB1_1655</name>
</gene>
<evidence type="ECO:0000313" key="2">
    <source>
        <dbReference type="Proteomes" id="UP000069850"/>
    </source>
</evidence>
<accession>A0A0X3BLA8</accession>
<dbReference type="KEGG" id="mema:MMAB1_1655"/>
<organism evidence="1 2">
    <name type="scientific">Methanoculleus bourgensis</name>
    <dbReference type="NCBI Taxonomy" id="83986"/>
    <lineage>
        <taxon>Archaea</taxon>
        <taxon>Methanobacteriati</taxon>
        <taxon>Methanobacteriota</taxon>
        <taxon>Stenosarchaea group</taxon>
        <taxon>Methanomicrobia</taxon>
        <taxon>Methanomicrobiales</taxon>
        <taxon>Methanomicrobiaceae</taxon>
        <taxon>Methanoculleus</taxon>
    </lineage>
</organism>
<dbReference type="Proteomes" id="UP000069850">
    <property type="component" value="Chromosome 1"/>
</dbReference>
<sequence length="64" mass="7119">MQSCFHDRIRICPILVGNDPGQRMIYLWYDMLGPCEAKRKNSGEATVLSLKTGISRSAPHAPTS</sequence>
<dbReference type="EMBL" id="LT158599">
    <property type="protein sequence ID" value="CVK32868.1"/>
    <property type="molecule type" value="Genomic_DNA"/>
</dbReference>
<evidence type="ECO:0000313" key="1">
    <source>
        <dbReference type="EMBL" id="CVK32868.1"/>
    </source>
</evidence>
<protein>
    <submittedName>
        <fullName evidence="1">Uncharacterized protein</fullName>
    </submittedName>
</protein>
<dbReference type="AlphaFoldDB" id="A0A0X3BLA8"/>
<proteinExistence type="predicted"/>
<reference evidence="1 2" key="1">
    <citation type="submission" date="2016-01" db="EMBL/GenBank/DDBJ databases">
        <authorList>
            <person name="Manzoor S."/>
        </authorList>
    </citation>
    <scope>NUCLEOTIDE SEQUENCE [LARGE SCALE GENOMIC DNA]</scope>
    <source>
        <strain evidence="1">Methanoculleus sp MAB1</strain>
    </source>
</reference>
<name>A0A0X3BLA8_9EURY</name>